<dbReference type="InterPro" id="IPR043130">
    <property type="entry name" value="CDP-OH_PTrfase_TM_dom"/>
</dbReference>
<dbReference type="Pfam" id="PF01066">
    <property type="entry name" value="CDP-OH_P_transf"/>
    <property type="match status" value="1"/>
</dbReference>
<comment type="subcellular location">
    <subcellularLocation>
        <location evidence="1">Membrane</location>
        <topology evidence="1">Multi-pass membrane protein</topology>
    </subcellularLocation>
</comment>
<keyword evidence="9" id="KW-0594">Phospholipid biosynthesis</keyword>
<name>A0A382DCH6_9ZZZZ</name>
<keyword evidence="8 11" id="KW-0472">Membrane</keyword>
<evidence type="ECO:0000256" key="1">
    <source>
        <dbReference type="ARBA" id="ARBA00004141"/>
    </source>
</evidence>
<protein>
    <recommendedName>
        <fullName evidence="13">CDP-diacylglycerol--glycerol-3-phosphate 3-phosphatidyltransferase</fullName>
    </recommendedName>
</protein>
<dbReference type="InterPro" id="IPR048254">
    <property type="entry name" value="CDP_ALCOHOL_P_TRANSF_CS"/>
</dbReference>
<comment type="similarity">
    <text evidence="2">Belongs to the CDP-alcohol phosphatidyltransferase class-I family.</text>
</comment>
<evidence type="ECO:0000256" key="4">
    <source>
        <dbReference type="ARBA" id="ARBA00022679"/>
    </source>
</evidence>
<dbReference type="PANTHER" id="PTHR14269">
    <property type="entry name" value="CDP-DIACYLGLYCEROL--GLYCEROL-3-PHOSPHATE 3-PHOSPHATIDYLTRANSFERASE-RELATED"/>
    <property type="match status" value="1"/>
</dbReference>
<evidence type="ECO:0000256" key="2">
    <source>
        <dbReference type="ARBA" id="ARBA00010441"/>
    </source>
</evidence>
<feature type="transmembrane region" description="Helical" evidence="11">
    <location>
        <begin position="175"/>
        <end position="193"/>
    </location>
</feature>
<evidence type="ECO:0000313" key="12">
    <source>
        <dbReference type="EMBL" id="SVB36150.1"/>
    </source>
</evidence>
<dbReference type="PIRSF" id="PIRSF000847">
    <property type="entry name" value="Phos_ph_gly_syn"/>
    <property type="match status" value="1"/>
</dbReference>
<dbReference type="InterPro" id="IPR000462">
    <property type="entry name" value="CDP-OH_P_trans"/>
</dbReference>
<reference evidence="12" key="1">
    <citation type="submission" date="2018-05" db="EMBL/GenBank/DDBJ databases">
        <authorList>
            <person name="Lanie J.A."/>
            <person name="Ng W.-L."/>
            <person name="Kazmierczak K.M."/>
            <person name="Andrzejewski T.M."/>
            <person name="Davidsen T.M."/>
            <person name="Wayne K.J."/>
            <person name="Tettelin H."/>
            <person name="Glass J.I."/>
            <person name="Rusch D."/>
            <person name="Podicherti R."/>
            <person name="Tsui H.-C.T."/>
            <person name="Winkler M.E."/>
        </authorList>
    </citation>
    <scope>NUCLEOTIDE SEQUENCE</scope>
</reference>
<accession>A0A382DCH6</accession>
<sequence>MNLPNKLTVSRLILTVFFLVALLWEFPEHSHEGTHWNFTVALFFFVAASLTDIFDGIIARRRNLITDFGKLMDPLADKVLICSAFIAFIELGWMPAWMVILVVARELAITGLRLLAASKNLVLAAERQGKNKTISQITAIIALLITHSYDDWGIVGQLFAFEIAGQTWAWWVAEASKWVAVALTALSGFLYLWKNRDVYLNDF</sequence>
<keyword evidence="4" id="KW-0808">Transferase</keyword>
<dbReference type="InterPro" id="IPR050324">
    <property type="entry name" value="CDP-alcohol_PTase-I"/>
</dbReference>
<feature type="transmembrane region" description="Helical" evidence="11">
    <location>
        <begin position="7"/>
        <end position="24"/>
    </location>
</feature>
<evidence type="ECO:0000256" key="10">
    <source>
        <dbReference type="ARBA" id="ARBA00023264"/>
    </source>
</evidence>
<keyword evidence="3" id="KW-0444">Lipid biosynthesis</keyword>
<feature type="transmembrane region" description="Helical" evidence="11">
    <location>
        <begin position="79"/>
        <end position="104"/>
    </location>
</feature>
<evidence type="ECO:0000256" key="11">
    <source>
        <dbReference type="SAM" id="Phobius"/>
    </source>
</evidence>
<feature type="transmembrane region" description="Helical" evidence="11">
    <location>
        <begin position="36"/>
        <end position="58"/>
    </location>
</feature>
<keyword evidence="10" id="KW-1208">Phospholipid metabolism</keyword>
<dbReference type="PANTHER" id="PTHR14269:SF62">
    <property type="entry name" value="CDP-DIACYLGLYCEROL--GLYCEROL-3-PHOSPHATE 3-PHOSPHATIDYLTRANSFERASE 1, CHLOROPLASTIC"/>
    <property type="match status" value="1"/>
</dbReference>
<keyword evidence="6 11" id="KW-1133">Transmembrane helix</keyword>
<dbReference type="GO" id="GO:0046474">
    <property type="term" value="P:glycerophospholipid biosynthetic process"/>
    <property type="evidence" value="ECO:0007669"/>
    <property type="project" value="TreeGrafter"/>
</dbReference>
<dbReference type="InterPro" id="IPR004570">
    <property type="entry name" value="Phosphatidylglycerol_P_synth"/>
</dbReference>
<evidence type="ECO:0000256" key="7">
    <source>
        <dbReference type="ARBA" id="ARBA00023098"/>
    </source>
</evidence>
<evidence type="ECO:0000256" key="9">
    <source>
        <dbReference type="ARBA" id="ARBA00023209"/>
    </source>
</evidence>
<dbReference type="GO" id="GO:0008444">
    <property type="term" value="F:CDP-diacylglycerol-glycerol-3-phosphate 3-phosphatidyltransferase activity"/>
    <property type="evidence" value="ECO:0007669"/>
    <property type="project" value="InterPro"/>
</dbReference>
<evidence type="ECO:0000256" key="5">
    <source>
        <dbReference type="ARBA" id="ARBA00022692"/>
    </source>
</evidence>
<dbReference type="EMBL" id="UINC01038728">
    <property type="protein sequence ID" value="SVB36150.1"/>
    <property type="molecule type" value="Genomic_DNA"/>
</dbReference>
<evidence type="ECO:0000256" key="3">
    <source>
        <dbReference type="ARBA" id="ARBA00022516"/>
    </source>
</evidence>
<dbReference type="AlphaFoldDB" id="A0A382DCH6"/>
<dbReference type="NCBIfam" id="TIGR00560">
    <property type="entry name" value="pgsA"/>
    <property type="match status" value="1"/>
</dbReference>
<dbReference type="Gene3D" id="1.20.120.1760">
    <property type="match status" value="1"/>
</dbReference>
<evidence type="ECO:0000256" key="6">
    <source>
        <dbReference type="ARBA" id="ARBA00022989"/>
    </source>
</evidence>
<dbReference type="PROSITE" id="PS00379">
    <property type="entry name" value="CDP_ALCOHOL_P_TRANSF"/>
    <property type="match status" value="1"/>
</dbReference>
<proteinExistence type="inferred from homology"/>
<evidence type="ECO:0000256" key="8">
    <source>
        <dbReference type="ARBA" id="ARBA00023136"/>
    </source>
</evidence>
<organism evidence="12">
    <name type="scientific">marine metagenome</name>
    <dbReference type="NCBI Taxonomy" id="408172"/>
    <lineage>
        <taxon>unclassified sequences</taxon>
        <taxon>metagenomes</taxon>
        <taxon>ecological metagenomes</taxon>
    </lineage>
</organism>
<keyword evidence="7" id="KW-0443">Lipid metabolism</keyword>
<keyword evidence="5 11" id="KW-0812">Transmembrane</keyword>
<evidence type="ECO:0008006" key="13">
    <source>
        <dbReference type="Google" id="ProtNLM"/>
    </source>
</evidence>
<dbReference type="GO" id="GO:0016020">
    <property type="term" value="C:membrane"/>
    <property type="evidence" value="ECO:0007669"/>
    <property type="project" value="UniProtKB-SubCell"/>
</dbReference>
<gene>
    <name evidence="12" type="ORF">METZ01_LOCUS189004</name>
</gene>